<feature type="compositionally biased region" description="Low complexity" evidence="1">
    <location>
        <begin position="12"/>
        <end position="30"/>
    </location>
</feature>
<dbReference type="EMBL" id="ABCS01000052">
    <property type="protein sequence ID" value="EDM77092.1"/>
    <property type="molecule type" value="Genomic_DNA"/>
</dbReference>
<evidence type="ECO:0000313" key="3">
    <source>
        <dbReference type="Proteomes" id="UP000005801"/>
    </source>
</evidence>
<organism evidence="2 3">
    <name type="scientific">Plesiocystis pacifica SIR-1</name>
    <dbReference type="NCBI Taxonomy" id="391625"/>
    <lineage>
        <taxon>Bacteria</taxon>
        <taxon>Pseudomonadati</taxon>
        <taxon>Myxococcota</taxon>
        <taxon>Polyangia</taxon>
        <taxon>Nannocystales</taxon>
        <taxon>Nannocystaceae</taxon>
        <taxon>Plesiocystis</taxon>
    </lineage>
</organism>
<sequence length="214" mass="21562">MGEDESADENGTSESDSADTTTETTESGGESVCGDGVKQGSEECDGNDLGGLSCLDYGHDNGTLICGDDCTIFDGACSTCGDNQLAATEACDGSNFGGLTCTDLGYAGGSLTCAEDCSQFFEDGCTVAQTCGNGSIDLGEQCDGGNLNNQTCAGLGFTSGTLGCTAGCVFDTSGCTVDEDMCVPFFGECTLSIFLEHDCCPGLTCALAICVPEN</sequence>
<feature type="region of interest" description="Disordered" evidence="1">
    <location>
        <begin position="1"/>
        <end position="37"/>
    </location>
</feature>
<dbReference type="eggNOG" id="ENOG50332BI">
    <property type="taxonomic scope" value="Bacteria"/>
</dbReference>
<dbReference type="AlphaFoldDB" id="A6GAN0"/>
<protein>
    <submittedName>
        <fullName evidence="2">Putative lipoprotein</fullName>
    </submittedName>
</protein>
<evidence type="ECO:0000313" key="2">
    <source>
        <dbReference type="EMBL" id="EDM77092.1"/>
    </source>
</evidence>
<reference evidence="2 3" key="1">
    <citation type="submission" date="2007-06" db="EMBL/GenBank/DDBJ databases">
        <authorList>
            <person name="Shimkets L."/>
            <person name="Ferriera S."/>
            <person name="Johnson J."/>
            <person name="Kravitz S."/>
            <person name="Beeson K."/>
            <person name="Sutton G."/>
            <person name="Rogers Y.-H."/>
            <person name="Friedman R."/>
            <person name="Frazier M."/>
            <person name="Venter J.C."/>
        </authorList>
    </citation>
    <scope>NUCLEOTIDE SEQUENCE [LARGE SCALE GENOMIC DNA]</scope>
    <source>
        <strain evidence="2 3">SIR-1</strain>
    </source>
</reference>
<keyword evidence="3" id="KW-1185">Reference proteome</keyword>
<dbReference type="Proteomes" id="UP000005801">
    <property type="component" value="Unassembled WGS sequence"/>
</dbReference>
<keyword evidence="2" id="KW-0449">Lipoprotein</keyword>
<evidence type="ECO:0000256" key="1">
    <source>
        <dbReference type="SAM" id="MobiDB-lite"/>
    </source>
</evidence>
<comment type="caution">
    <text evidence="2">The sequence shown here is derived from an EMBL/GenBank/DDBJ whole genome shotgun (WGS) entry which is preliminary data.</text>
</comment>
<name>A6GAN0_9BACT</name>
<proteinExistence type="predicted"/>
<accession>A6GAN0</accession>
<gene>
    <name evidence="2" type="ORF">PPSIR1_19654</name>
</gene>